<keyword evidence="1 2" id="KW-0238">DNA-binding</keyword>
<evidence type="ECO:0000313" key="5">
    <source>
        <dbReference type="EMBL" id="MBB3665661.1"/>
    </source>
</evidence>
<dbReference type="InterPro" id="IPR009057">
    <property type="entry name" value="Homeodomain-like_sf"/>
</dbReference>
<evidence type="ECO:0000259" key="4">
    <source>
        <dbReference type="PROSITE" id="PS50977"/>
    </source>
</evidence>
<evidence type="ECO:0000256" key="2">
    <source>
        <dbReference type="PROSITE-ProRule" id="PRU00335"/>
    </source>
</evidence>
<dbReference type="Pfam" id="PF00440">
    <property type="entry name" value="TetR_N"/>
    <property type="match status" value="1"/>
</dbReference>
<feature type="compositionally biased region" description="Low complexity" evidence="3">
    <location>
        <begin position="15"/>
        <end position="30"/>
    </location>
</feature>
<dbReference type="PROSITE" id="PS50977">
    <property type="entry name" value="HTH_TETR_2"/>
    <property type="match status" value="1"/>
</dbReference>
<comment type="caution">
    <text evidence="5">The sequence shown here is derived from an EMBL/GenBank/DDBJ whole genome shotgun (WGS) entry which is preliminary data.</text>
</comment>
<dbReference type="PANTHER" id="PTHR30055">
    <property type="entry name" value="HTH-TYPE TRANSCRIPTIONAL REGULATOR RUTR"/>
    <property type="match status" value="1"/>
</dbReference>
<reference evidence="5 6" key="1">
    <citation type="submission" date="2020-08" db="EMBL/GenBank/DDBJ databases">
        <title>Sequencing the genomes of 1000 actinobacteria strains.</title>
        <authorList>
            <person name="Klenk H.-P."/>
        </authorList>
    </citation>
    <scope>NUCLEOTIDE SEQUENCE [LARGE SCALE GENOMIC DNA]</scope>
    <source>
        <strain evidence="5 6">DSM 45267</strain>
    </source>
</reference>
<dbReference type="InterPro" id="IPR001647">
    <property type="entry name" value="HTH_TetR"/>
</dbReference>
<evidence type="ECO:0000256" key="1">
    <source>
        <dbReference type="ARBA" id="ARBA00023125"/>
    </source>
</evidence>
<evidence type="ECO:0000313" key="6">
    <source>
        <dbReference type="Proteomes" id="UP000564573"/>
    </source>
</evidence>
<dbReference type="AlphaFoldDB" id="A0A839XSF6"/>
<dbReference type="EMBL" id="JACIBS010000006">
    <property type="protein sequence ID" value="MBB3665661.1"/>
    <property type="molecule type" value="Genomic_DNA"/>
</dbReference>
<dbReference type="Proteomes" id="UP000564573">
    <property type="component" value="Unassembled WGS sequence"/>
</dbReference>
<dbReference type="PANTHER" id="PTHR30055:SF187">
    <property type="entry name" value="TRANSCRIPTIONAL REGULATORY PROTEIN"/>
    <property type="match status" value="1"/>
</dbReference>
<evidence type="ECO:0000256" key="3">
    <source>
        <dbReference type="SAM" id="MobiDB-lite"/>
    </source>
</evidence>
<dbReference type="GO" id="GO:0000976">
    <property type="term" value="F:transcription cis-regulatory region binding"/>
    <property type="evidence" value="ECO:0007669"/>
    <property type="project" value="TreeGrafter"/>
</dbReference>
<proteinExistence type="predicted"/>
<dbReference type="Gene3D" id="1.10.357.10">
    <property type="entry name" value="Tetracycline Repressor, domain 2"/>
    <property type="match status" value="1"/>
</dbReference>
<dbReference type="GO" id="GO:0003700">
    <property type="term" value="F:DNA-binding transcription factor activity"/>
    <property type="evidence" value="ECO:0007669"/>
    <property type="project" value="TreeGrafter"/>
</dbReference>
<name>A0A839XSF6_9PSEU</name>
<dbReference type="InterPro" id="IPR050109">
    <property type="entry name" value="HTH-type_TetR-like_transc_reg"/>
</dbReference>
<gene>
    <name evidence="5" type="ORF">FB384_004619</name>
</gene>
<feature type="DNA-binding region" description="H-T-H motif" evidence="2">
    <location>
        <begin position="69"/>
        <end position="88"/>
    </location>
</feature>
<dbReference type="RefSeq" id="WP_228726621.1">
    <property type="nucleotide sequence ID" value="NZ_JACIBS010000006.1"/>
</dbReference>
<dbReference type="SUPFAM" id="SSF46689">
    <property type="entry name" value="Homeodomain-like"/>
    <property type="match status" value="1"/>
</dbReference>
<organism evidence="5 6">
    <name type="scientific">Prauserella sediminis</name>
    <dbReference type="NCBI Taxonomy" id="577680"/>
    <lineage>
        <taxon>Bacteria</taxon>
        <taxon>Bacillati</taxon>
        <taxon>Actinomycetota</taxon>
        <taxon>Actinomycetes</taxon>
        <taxon>Pseudonocardiales</taxon>
        <taxon>Pseudonocardiaceae</taxon>
        <taxon>Prauserella</taxon>
        <taxon>Prauserella salsuginis group</taxon>
    </lineage>
</organism>
<accession>A0A839XSF6</accession>
<protein>
    <submittedName>
        <fullName evidence="5">AcrR family transcriptional regulator</fullName>
    </submittedName>
</protein>
<keyword evidence="6" id="KW-1185">Reference proteome</keyword>
<feature type="region of interest" description="Disordered" evidence="3">
    <location>
        <begin position="1"/>
        <end position="46"/>
    </location>
</feature>
<feature type="domain" description="HTH tetR-type" evidence="4">
    <location>
        <begin position="46"/>
        <end position="106"/>
    </location>
</feature>
<sequence length="231" mass="24565">MSTRAAPGDAAGVNSPAVSSPATSSAATTGGVPGARSDGERRSGPGAFRRRLLDGLAAELAAGSYRDATVAGIVRRARTSRRTFYQHFADRDECFVTLMAETTGEMVRYVSEAVDETEPWPEQVRSAVEAWFAYAEAEPAIVVSWIRDVPALGDKARQLQRMQLDGFVTLAQRLRQRAELRGAGAPVPRESVIILLGGLRELVATTVEDGGSLDGVVESAVHAAVSLLTPQ</sequence>